<proteinExistence type="predicted"/>
<dbReference type="EMBL" id="CAUOFW020001614">
    <property type="protein sequence ID" value="CAK9146817.1"/>
    <property type="molecule type" value="Genomic_DNA"/>
</dbReference>
<dbReference type="AlphaFoldDB" id="A0ABC8RXR9"/>
<keyword evidence="2" id="KW-1185">Reference proteome</keyword>
<evidence type="ECO:0000313" key="2">
    <source>
        <dbReference type="Proteomes" id="UP001642360"/>
    </source>
</evidence>
<name>A0ABC8RXR9_9AQUA</name>
<dbReference type="Proteomes" id="UP001642360">
    <property type="component" value="Unassembled WGS sequence"/>
</dbReference>
<gene>
    <name evidence="1" type="ORF">ILEXP_LOCUS14688</name>
</gene>
<sequence>MLIHTEQKPGSMFTLAKISKPLDVFIFSFLDSCHCSLNSGFLFPLILLPLSSTCATSINAEKIDGRNPAGGEM</sequence>
<protein>
    <submittedName>
        <fullName evidence="1">Uncharacterized protein</fullName>
    </submittedName>
</protein>
<evidence type="ECO:0000313" key="1">
    <source>
        <dbReference type="EMBL" id="CAK9146817.1"/>
    </source>
</evidence>
<comment type="caution">
    <text evidence="1">The sequence shown here is derived from an EMBL/GenBank/DDBJ whole genome shotgun (WGS) entry which is preliminary data.</text>
</comment>
<accession>A0ABC8RXR9</accession>
<organism evidence="1 2">
    <name type="scientific">Ilex paraguariensis</name>
    <name type="common">yerba mate</name>
    <dbReference type="NCBI Taxonomy" id="185542"/>
    <lineage>
        <taxon>Eukaryota</taxon>
        <taxon>Viridiplantae</taxon>
        <taxon>Streptophyta</taxon>
        <taxon>Embryophyta</taxon>
        <taxon>Tracheophyta</taxon>
        <taxon>Spermatophyta</taxon>
        <taxon>Magnoliopsida</taxon>
        <taxon>eudicotyledons</taxon>
        <taxon>Gunneridae</taxon>
        <taxon>Pentapetalae</taxon>
        <taxon>asterids</taxon>
        <taxon>campanulids</taxon>
        <taxon>Aquifoliales</taxon>
        <taxon>Aquifoliaceae</taxon>
        <taxon>Ilex</taxon>
    </lineage>
</organism>
<reference evidence="1 2" key="1">
    <citation type="submission" date="2024-02" db="EMBL/GenBank/DDBJ databases">
        <authorList>
            <person name="Vignale AGUSTIN F."/>
            <person name="Sosa J E."/>
            <person name="Modenutti C."/>
        </authorList>
    </citation>
    <scope>NUCLEOTIDE SEQUENCE [LARGE SCALE GENOMIC DNA]</scope>
</reference>